<evidence type="ECO:0000256" key="5">
    <source>
        <dbReference type="RuleBase" id="RU004404"/>
    </source>
</evidence>
<dbReference type="GO" id="GO:0004175">
    <property type="term" value="F:endopeptidase activity"/>
    <property type="evidence" value="ECO:0007669"/>
    <property type="project" value="TreeGrafter"/>
</dbReference>
<keyword evidence="3 5" id="KW-0378">Hydrolase</keyword>
<reference evidence="8" key="1">
    <citation type="submission" date="2012-02" db="EMBL/GenBank/DDBJ databases">
        <title>The complete genome of Halobacteroides halobius DSM 5150.</title>
        <authorList>
            <person name="Lucas S."/>
            <person name="Copeland A."/>
            <person name="Lapidus A."/>
            <person name="Glavina del Rio T."/>
            <person name="Dalin E."/>
            <person name="Tice H."/>
            <person name="Bruce D."/>
            <person name="Goodwin L."/>
            <person name="Pitluck S."/>
            <person name="Peters L."/>
            <person name="Mikhailova N."/>
            <person name="Gu W."/>
            <person name="Kyrpides N."/>
            <person name="Mavromatis K."/>
            <person name="Ivanova N."/>
            <person name="Brettin T."/>
            <person name="Detter J.C."/>
            <person name="Han C."/>
            <person name="Larimer F."/>
            <person name="Land M."/>
            <person name="Hauser L."/>
            <person name="Markowitz V."/>
            <person name="Cheng J.-F."/>
            <person name="Hugenholtz P."/>
            <person name="Woyke T."/>
            <person name="Wu D."/>
            <person name="Tindall B."/>
            <person name="Pomrenke H."/>
            <person name="Brambilla E."/>
            <person name="Klenk H.-P."/>
            <person name="Eisen J.A."/>
        </authorList>
    </citation>
    <scope>NUCLEOTIDE SEQUENCE [LARGE SCALE GENOMIC DNA]</scope>
    <source>
        <strain evidence="8">ATCC 35273 / DSM 5150 / MD-1</strain>
    </source>
</reference>
<dbReference type="Proteomes" id="UP000010880">
    <property type="component" value="Chromosome"/>
</dbReference>
<dbReference type="InterPro" id="IPR001478">
    <property type="entry name" value="PDZ"/>
</dbReference>
<evidence type="ECO:0000313" key="7">
    <source>
        <dbReference type="EMBL" id="AGB42083.1"/>
    </source>
</evidence>
<dbReference type="RefSeq" id="WP_015327797.1">
    <property type="nucleotide sequence ID" value="NC_019978.1"/>
</dbReference>
<dbReference type="CDD" id="cd07560">
    <property type="entry name" value="Peptidase_S41_CPP"/>
    <property type="match status" value="1"/>
</dbReference>
<dbReference type="SMART" id="SM00228">
    <property type="entry name" value="PDZ"/>
    <property type="match status" value="1"/>
</dbReference>
<dbReference type="PANTHER" id="PTHR32060:SF30">
    <property type="entry name" value="CARBOXY-TERMINAL PROCESSING PROTEASE CTPA"/>
    <property type="match status" value="1"/>
</dbReference>
<dbReference type="AlphaFoldDB" id="L0KDB2"/>
<dbReference type="InterPro" id="IPR055210">
    <property type="entry name" value="CtpA/B_N"/>
</dbReference>
<dbReference type="SMART" id="SM00245">
    <property type="entry name" value="TSPc"/>
    <property type="match status" value="1"/>
</dbReference>
<feature type="domain" description="PDZ" evidence="6">
    <location>
        <begin position="97"/>
        <end position="165"/>
    </location>
</feature>
<dbReference type="Gene3D" id="3.30.750.44">
    <property type="match status" value="1"/>
</dbReference>
<dbReference type="InterPro" id="IPR041489">
    <property type="entry name" value="PDZ_6"/>
</dbReference>
<dbReference type="CDD" id="cd06782">
    <property type="entry name" value="cpPDZ_CPP-like"/>
    <property type="match status" value="1"/>
</dbReference>
<protein>
    <submittedName>
        <fullName evidence="7">C-terminal processing peptidase</fullName>
    </submittedName>
</protein>
<dbReference type="eggNOG" id="COG0793">
    <property type="taxonomic scope" value="Bacteria"/>
</dbReference>
<dbReference type="InterPro" id="IPR029045">
    <property type="entry name" value="ClpP/crotonase-like_dom_sf"/>
</dbReference>
<evidence type="ECO:0000256" key="1">
    <source>
        <dbReference type="ARBA" id="ARBA00009179"/>
    </source>
</evidence>
<name>L0KDB2_HALHC</name>
<keyword evidence="8" id="KW-1185">Reference proteome</keyword>
<dbReference type="GO" id="GO:0008236">
    <property type="term" value="F:serine-type peptidase activity"/>
    <property type="evidence" value="ECO:0007669"/>
    <property type="project" value="UniProtKB-KW"/>
</dbReference>
<dbReference type="GO" id="GO:0030288">
    <property type="term" value="C:outer membrane-bounded periplasmic space"/>
    <property type="evidence" value="ECO:0007669"/>
    <property type="project" value="TreeGrafter"/>
</dbReference>
<dbReference type="GO" id="GO:0007165">
    <property type="term" value="P:signal transduction"/>
    <property type="evidence" value="ECO:0007669"/>
    <property type="project" value="TreeGrafter"/>
</dbReference>
<dbReference type="OrthoDB" id="9812068at2"/>
<evidence type="ECO:0000313" key="8">
    <source>
        <dbReference type="Proteomes" id="UP000010880"/>
    </source>
</evidence>
<dbReference type="Pfam" id="PF03572">
    <property type="entry name" value="Peptidase_S41"/>
    <property type="match status" value="1"/>
</dbReference>
<accession>L0KDB2</accession>
<dbReference type="SUPFAM" id="SSF50156">
    <property type="entry name" value="PDZ domain-like"/>
    <property type="match status" value="1"/>
</dbReference>
<dbReference type="EMBL" id="CP003359">
    <property type="protein sequence ID" value="AGB42083.1"/>
    <property type="molecule type" value="Genomic_DNA"/>
</dbReference>
<organism evidence="7 8">
    <name type="scientific">Halobacteroides halobius (strain ATCC 35273 / DSM 5150 / MD-1)</name>
    <dbReference type="NCBI Taxonomy" id="748449"/>
    <lineage>
        <taxon>Bacteria</taxon>
        <taxon>Bacillati</taxon>
        <taxon>Bacillota</taxon>
        <taxon>Clostridia</taxon>
        <taxon>Halanaerobiales</taxon>
        <taxon>Halobacteroidaceae</taxon>
        <taxon>Halobacteroides</taxon>
    </lineage>
</organism>
<dbReference type="NCBIfam" id="TIGR00225">
    <property type="entry name" value="prc"/>
    <property type="match status" value="1"/>
</dbReference>
<dbReference type="GO" id="GO:0006508">
    <property type="term" value="P:proteolysis"/>
    <property type="evidence" value="ECO:0007669"/>
    <property type="project" value="UniProtKB-KW"/>
</dbReference>
<comment type="similarity">
    <text evidence="1 5">Belongs to the peptidase S41A family.</text>
</comment>
<proteinExistence type="inferred from homology"/>
<keyword evidence="4 5" id="KW-0720">Serine protease</keyword>
<dbReference type="InterPro" id="IPR004447">
    <property type="entry name" value="Peptidase_S41A"/>
</dbReference>
<keyword evidence="2 5" id="KW-0645">Protease</keyword>
<dbReference type="PATRIC" id="fig|748449.3.peg.2124"/>
<dbReference type="InterPro" id="IPR005151">
    <property type="entry name" value="Tail-specific_protease"/>
</dbReference>
<dbReference type="InterPro" id="IPR036034">
    <property type="entry name" value="PDZ_sf"/>
</dbReference>
<gene>
    <name evidence="7" type="ordered locus">Halha_2205</name>
</gene>
<evidence type="ECO:0000259" key="6">
    <source>
        <dbReference type="PROSITE" id="PS50106"/>
    </source>
</evidence>
<evidence type="ECO:0000256" key="2">
    <source>
        <dbReference type="ARBA" id="ARBA00022670"/>
    </source>
</evidence>
<dbReference type="MEROPS" id="S41.004"/>
<evidence type="ECO:0000256" key="3">
    <source>
        <dbReference type="ARBA" id="ARBA00022801"/>
    </source>
</evidence>
<dbReference type="Gene3D" id="2.30.42.10">
    <property type="match status" value="1"/>
</dbReference>
<dbReference type="Pfam" id="PF22694">
    <property type="entry name" value="CtpB_N-like"/>
    <property type="match status" value="1"/>
</dbReference>
<dbReference type="STRING" id="748449.Halha_2205"/>
<dbReference type="FunFam" id="2.30.42.10:FF:000063">
    <property type="entry name" value="Peptidase, S41 family"/>
    <property type="match status" value="1"/>
</dbReference>
<dbReference type="PROSITE" id="PS50106">
    <property type="entry name" value="PDZ"/>
    <property type="match status" value="1"/>
</dbReference>
<evidence type="ECO:0000256" key="4">
    <source>
        <dbReference type="ARBA" id="ARBA00022825"/>
    </source>
</evidence>
<dbReference type="KEGG" id="hhl:Halha_2205"/>
<dbReference type="Pfam" id="PF17820">
    <property type="entry name" value="PDZ_6"/>
    <property type="match status" value="1"/>
</dbReference>
<dbReference type="PANTHER" id="PTHR32060">
    <property type="entry name" value="TAIL-SPECIFIC PROTEASE"/>
    <property type="match status" value="1"/>
</dbReference>
<dbReference type="SUPFAM" id="SSF52096">
    <property type="entry name" value="ClpP/crotonase"/>
    <property type="match status" value="1"/>
</dbReference>
<dbReference type="HOGENOM" id="CLU_017295_3_2_9"/>
<sequence>MFKRKRLLGLSLILVMLFAAGTVGFFFHKAQANADVSLSQSQTQQLNPIQKLFLVLDVVKRSYVEKPDNDKLLTGAINGMLKSLDDPYTVYLSAQEYKEMKQGFSGEYSGIGIVITMKNNQLTIISPIKGTPGDKSGLQAGDLIMTVNGKATKEMTMTEAVKLMKGPAGTKVQLGIKRKLENDKDKKQPKFKEFKVDITRAEVEVPFVTSKLKKDHIGYIRISQFIQGAGQKVATRIDKLHKQGAKAFILDLRNNPGGLLQEAANVSSNFLNQGPVVTIKGRNGQKQTIGLSDQINNIDAPLVVLVNGGSASASEIVTGAVQDYNRGVVIGEQTFGKGVVQSVVPLPDGSAIKLTTARYYTPDGRYIHHKGIKPDITIEQNLKTKVDEQLQRAIKVLQQKLK</sequence>
<dbReference type="Gene3D" id="3.90.226.10">
    <property type="entry name" value="2-enoyl-CoA Hydratase, Chain A, domain 1"/>
    <property type="match status" value="1"/>
</dbReference>